<proteinExistence type="predicted"/>
<accession>A0ABM9I2F7</accession>
<organism evidence="1 2">
    <name type="scientific">Methylocaldum szegediense</name>
    <dbReference type="NCBI Taxonomy" id="73780"/>
    <lineage>
        <taxon>Bacteria</taxon>
        <taxon>Pseudomonadati</taxon>
        <taxon>Pseudomonadota</taxon>
        <taxon>Gammaproteobacteria</taxon>
        <taxon>Methylococcales</taxon>
        <taxon>Methylococcaceae</taxon>
        <taxon>Methylocaldum</taxon>
    </lineage>
</organism>
<evidence type="ECO:0000313" key="2">
    <source>
        <dbReference type="Proteomes" id="UP001162030"/>
    </source>
</evidence>
<name>A0ABM9I2F7_9GAMM</name>
<protein>
    <submittedName>
        <fullName evidence="1">Uncharacterized protein</fullName>
    </submittedName>
</protein>
<sequence length="62" mass="7064">MVALTAAALGLRRERPEGLPDGFAEEQKYALLRRAFPLNVWITTGMDRIEERKHATAVTDYF</sequence>
<dbReference type="Proteomes" id="UP001162030">
    <property type="component" value="Chromosome"/>
</dbReference>
<dbReference type="EMBL" id="OX458333">
    <property type="protein sequence ID" value="CAI8846088.1"/>
    <property type="molecule type" value="Genomic_DNA"/>
</dbReference>
<gene>
    <name evidence="1" type="ORF">MSZNOR_2420</name>
</gene>
<keyword evidence="2" id="KW-1185">Reference proteome</keyword>
<evidence type="ECO:0000313" key="1">
    <source>
        <dbReference type="EMBL" id="CAI8846088.1"/>
    </source>
</evidence>
<reference evidence="1 2" key="1">
    <citation type="submission" date="2023-03" db="EMBL/GenBank/DDBJ databases">
        <authorList>
            <person name="Pearce D."/>
        </authorList>
    </citation>
    <scope>NUCLEOTIDE SEQUENCE [LARGE SCALE GENOMIC DNA]</scope>
    <source>
        <strain evidence="1">Msz</strain>
    </source>
</reference>